<feature type="domain" description="CMP/dCMP-type deaminase" evidence="6">
    <location>
        <begin position="248"/>
        <end position="360"/>
    </location>
</feature>
<proteinExistence type="inferred from homology"/>
<dbReference type="EMBL" id="CAUYUE010000004">
    <property type="protein sequence ID" value="CAK0771087.1"/>
    <property type="molecule type" value="Genomic_DNA"/>
</dbReference>
<evidence type="ECO:0000313" key="7">
    <source>
        <dbReference type="EMBL" id="CAK0771087.1"/>
    </source>
</evidence>
<keyword evidence="3" id="KW-0479">Metal-binding</keyword>
<keyword evidence="8" id="KW-1185">Reference proteome</keyword>
<reference evidence="7 8" key="1">
    <citation type="submission" date="2023-10" db="EMBL/GenBank/DDBJ databases">
        <authorList>
            <person name="Maclean D."/>
            <person name="Macfadyen A."/>
        </authorList>
    </citation>
    <scope>NUCLEOTIDE SEQUENCE [LARGE SCALE GENOMIC DNA]</scope>
</reference>
<evidence type="ECO:0000256" key="5">
    <source>
        <dbReference type="ARBA" id="ARBA00022833"/>
    </source>
</evidence>
<dbReference type="NCBIfam" id="NF006537">
    <property type="entry name" value="PRK09027.1"/>
    <property type="match status" value="1"/>
</dbReference>
<comment type="subunit">
    <text evidence="2">Homodimer.</text>
</comment>
<keyword evidence="4" id="KW-0378">Hydrolase</keyword>
<evidence type="ECO:0000313" key="8">
    <source>
        <dbReference type="Proteomes" id="UP001314263"/>
    </source>
</evidence>
<dbReference type="GO" id="GO:0072527">
    <property type="term" value="P:pyrimidine-containing compound metabolic process"/>
    <property type="evidence" value="ECO:0007669"/>
    <property type="project" value="UniProtKB-ARBA"/>
</dbReference>
<dbReference type="InterPro" id="IPR016193">
    <property type="entry name" value="Cytidine_deaminase-like"/>
</dbReference>
<dbReference type="PANTHER" id="PTHR11644:SF2">
    <property type="entry name" value="CYTIDINE DEAMINASE"/>
    <property type="match status" value="1"/>
</dbReference>
<gene>
    <name evidence="7" type="ORF">CVIRNUC_003831</name>
</gene>
<dbReference type="Pfam" id="PF00383">
    <property type="entry name" value="dCMP_cyt_deam_1"/>
    <property type="match status" value="1"/>
</dbReference>
<accession>A0AAV1I1D1</accession>
<dbReference type="CDD" id="cd01283">
    <property type="entry name" value="cytidine_deaminase"/>
    <property type="match status" value="1"/>
</dbReference>
<dbReference type="InterPro" id="IPR002125">
    <property type="entry name" value="CMP_dCMP_dom"/>
</dbReference>
<dbReference type="SUPFAM" id="SSF53927">
    <property type="entry name" value="Cytidine deaminase-like"/>
    <property type="match status" value="2"/>
</dbReference>
<evidence type="ECO:0000256" key="4">
    <source>
        <dbReference type="ARBA" id="ARBA00022801"/>
    </source>
</evidence>
<name>A0AAV1I1D1_9CHLO</name>
<dbReference type="PROSITE" id="PS00903">
    <property type="entry name" value="CYT_DCMP_DEAMINASES_1"/>
    <property type="match status" value="1"/>
</dbReference>
<dbReference type="PROSITE" id="PS51747">
    <property type="entry name" value="CYT_DCMP_DEAMINASES_2"/>
    <property type="match status" value="2"/>
</dbReference>
<dbReference type="GO" id="GO:0008270">
    <property type="term" value="F:zinc ion binding"/>
    <property type="evidence" value="ECO:0007669"/>
    <property type="project" value="InterPro"/>
</dbReference>
<evidence type="ECO:0000256" key="1">
    <source>
        <dbReference type="ARBA" id="ARBA00006576"/>
    </source>
</evidence>
<organism evidence="7 8">
    <name type="scientific">Coccomyxa viridis</name>
    <dbReference type="NCBI Taxonomy" id="1274662"/>
    <lineage>
        <taxon>Eukaryota</taxon>
        <taxon>Viridiplantae</taxon>
        <taxon>Chlorophyta</taxon>
        <taxon>core chlorophytes</taxon>
        <taxon>Trebouxiophyceae</taxon>
        <taxon>Trebouxiophyceae incertae sedis</taxon>
        <taxon>Coccomyxaceae</taxon>
        <taxon>Coccomyxa</taxon>
    </lineage>
</organism>
<dbReference type="InterPro" id="IPR016192">
    <property type="entry name" value="APOBEC/CMP_deaminase_Zn-bd"/>
</dbReference>
<protein>
    <recommendedName>
        <fullName evidence="6">CMP/dCMP-type deaminase domain-containing protein</fullName>
    </recommendedName>
</protein>
<comment type="similarity">
    <text evidence="1">Belongs to the cytidine and deoxycytidylate deaminase family.</text>
</comment>
<dbReference type="AlphaFoldDB" id="A0AAV1I1D1"/>
<dbReference type="InterPro" id="IPR050202">
    <property type="entry name" value="Cyt/Deoxycyt_deaminase"/>
</dbReference>
<dbReference type="GO" id="GO:0055086">
    <property type="term" value="P:nucleobase-containing small molecule metabolic process"/>
    <property type="evidence" value="ECO:0007669"/>
    <property type="project" value="UniProtKB-ARBA"/>
</dbReference>
<dbReference type="InterPro" id="IPR013171">
    <property type="entry name" value="Cyd/dCyd_deaminase_Zn-bd"/>
</dbReference>
<dbReference type="GO" id="GO:0005829">
    <property type="term" value="C:cytosol"/>
    <property type="evidence" value="ECO:0007669"/>
    <property type="project" value="TreeGrafter"/>
</dbReference>
<evidence type="ECO:0000259" key="6">
    <source>
        <dbReference type="PROSITE" id="PS51747"/>
    </source>
</evidence>
<feature type="domain" description="CMP/dCMP-type deaminase" evidence="6">
    <location>
        <begin position="96"/>
        <end position="205"/>
    </location>
</feature>
<dbReference type="GO" id="GO:0042802">
    <property type="term" value="F:identical protein binding"/>
    <property type="evidence" value="ECO:0007669"/>
    <property type="project" value="UniProtKB-ARBA"/>
</dbReference>
<comment type="caution">
    <text evidence="7">The sequence shown here is derived from an EMBL/GenBank/DDBJ whole genome shotgun (WGS) entry which is preliminary data.</text>
</comment>
<sequence length="360" mass="38752">MQNHKRAPETKSHSGSQRCFSAMDKLDLDAHSTEESSECLHMVTNTHTALEGHAFPASNGFIKAGSRTLPGPFIPLDKFVLEPEEVTAFQKRCSVSIEELMQLLVAPASLLARSPTSDFAVGAIGLGVSGRLYVGVNLEFPGLPLQHSVHAEQFLIANAAWHGERGLLRIAVNAAPCGHCRQFIAELITAETIELAYKGHSYRLNDILVDKFCPSDLIEPGSAPLLLEQQRNDVHLSKGAEATLQQRPELREAAELALQSARDSYTPYTRCPAGMALLTQDGCVFNGGVIESCAYNPTINPLQAACITLAAKGKGPFSEITGAVLVEMQAGSVSFAETERVALRALNPVIQLIVLQLEGS</sequence>
<dbReference type="Proteomes" id="UP001314263">
    <property type="component" value="Unassembled WGS sequence"/>
</dbReference>
<dbReference type="PANTHER" id="PTHR11644">
    <property type="entry name" value="CYTIDINE DEAMINASE"/>
    <property type="match status" value="1"/>
</dbReference>
<evidence type="ECO:0000256" key="2">
    <source>
        <dbReference type="ARBA" id="ARBA00011738"/>
    </source>
</evidence>
<dbReference type="Pfam" id="PF08211">
    <property type="entry name" value="dCMP_cyt_deam_2"/>
    <property type="match status" value="1"/>
</dbReference>
<dbReference type="Gene3D" id="3.40.140.10">
    <property type="entry name" value="Cytidine Deaminase, domain 2"/>
    <property type="match status" value="2"/>
</dbReference>
<evidence type="ECO:0000256" key="3">
    <source>
        <dbReference type="ARBA" id="ARBA00022723"/>
    </source>
</evidence>
<keyword evidence="5" id="KW-0862">Zinc</keyword>
<dbReference type="GO" id="GO:0004126">
    <property type="term" value="F:cytidine deaminase activity"/>
    <property type="evidence" value="ECO:0007669"/>
    <property type="project" value="InterPro"/>
</dbReference>